<keyword evidence="4" id="KW-1003">Cell membrane</keyword>
<dbReference type="AlphaFoldDB" id="A0A292YEK1"/>
<dbReference type="CDD" id="cd06225">
    <property type="entry name" value="HAMP"/>
    <property type="match status" value="1"/>
</dbReference>
<evidence type="ECO:0000256" key="8">
    <source>
        <dbReference type="ARBA" id="ARBA00023012"/>
    </source>
</evidence>
<keyword evidence="13" id="KW-1185">Reference proteome</keyword>
<dbReference type="SMART" id="SM00304">
    <property type="entry name" value="HAMP"/>
    <property type="match status" value="1"/>
</dbReference>
<evidence type="ECO:0000256" key="2">
    <source>
        <dbReference type="ARBA" id="ARBA00004651"/>
    </source>
</evidence>
<keyword evidence="8" id="KW-0902">Two-component regulatory system</keyword>
<dbReference type="GO" id="GO:0005886">
    <property type="term" value="C:plasma membrane"/>
    <property type="evidence" value="ECO:0007669"/>
    <property type="project" value="UniProtKB-SubCell"/>
</dbReference>
<dbReference type="GO" id="GO:0000155">
    <property type="term" value="F:phosphorelay sensor kinase activity"/>
    <property type="evidence" value="ECO:0007669"/>
    <property type="project" value="InterPro"/>
</dbReference>
<dbReference type="SMART" id="SM00387">
    <property type="entry name" value="HATPase_c"/>
    <property type="match status" value="1"/>
</dbReference>
<dbReference type="InterPro" id="IPR004358">
    <property type="entry name" value="Sig_transdc_His_kin-like_C"/>
</dbReference>
<sequence>MLSGVSVFIISSKEKTLNQYDRIIQQLLLLNEISWDTNQMMTTMTNYMNHPTQETESQFLLTYQQLEKKKTQLDSIEAETNFLTVRNYDNMLNNFLEQADAFLKNYKLDRIEEYTSHYGEMAAIAKFIKESTLNLIDSTLTQYQMLYEQLKTKNNYYRRFMIALLITSILMTTLVMIVFAQSITRPIRLLEHEAKRIGQGDFSGEDVQVTSRDEMQILAHAFNVMKGNLQEHLRTIQERAEIKRLLQEAELKSLQSQINPHFLFNTLNTISKMAYLEGAEEISELINSVSSMLRYSLRKLNQAVTVSEEAEHVQNYFYIQKKRFGSRIQTEVVVDDACLNLPIPNLTLQPLVENAFIHGIDDLEEGGKIVVRIYCNTQHCTIEVQDNGKGMSEEVKTQLLSLEQTRIPQGHSTGLGVHNVLKRLALFYGEEVTWAIESQVGAGTLIRLQFPTAKRKEVESR</sequence>
<dbReference type="EMBL" id="BDUF01000109">
    <property type="protein sequence ID" value="GAX91682.1"/>
    <property type="molecule type" value="Genomic_DNA"/>
</dbReference>
<dbReference type="SUPFAM" id="SSF55874">
    <property type="entry name" value="ATPase domain of HSP90 chaperone/DNA topoisomerase II/histidine kinase"/>
    <property type="match status" value="1"/>
</dbReference>
<evidence type="ECO:0000256" key="7">
    <source>
        <dbReference type="ARBA" id="ARBA00022777"/>
    </source>
</evidence>
<keyword evidence="5" id="KW-0597">Phosphoprotein</keyword>
<dbReference type="PROSITE" id="PS50885">
    <property type="entry name" value="HAMP"/>
    <property type="match status" value="1"/>
</dbReference>
<dbReference type="RefSeq" id="WP_165912488.1">
    <property type="nucleotide sequence ID" value="NZ_BDUF01000109.1"/>
</dbReference>
<dbReference type="PANTHER" id="PTHR34220">
    <property type="entry name" value="SENSOR HISTIDINE KINASE YPDA"/>
    <property type="match status" value="1"/>
</dbReference>
<evidence type="ECO:0000313" key="12">
    <source>
        <dbReference type="EMBL" id="GAX91682.1"/>
    </source>
</evidence>
<keyword evidence="7 12" id="KW-0418">Kinase</keyword>
<evidence type="ECO:0000256" key="3">
    <source>
        <dbReference type="ARBA" id="ARBA00012438"/>
    </source>
</evidence>
<dbReference type="Pfam" id="PF02518">
    <property type="entry name" value="HATPase_c"/>
    <property type="match status" value="1"/>
</dbReference>
<evidence type="ECO:0000259" key="11">
    <source>
        <dbReference type="PROSITE" id="PS50885"/>
    </source>
</evidence>
<proteinExistence type="predicted"/>
<evidence type="ECO:0000256" key="10">
    <source>
        <dbReference type="SAM" id="Phobius"/>
    </source>
</evidence>
<dbReference type="Gene3D" id="6.10.340.10">
    <property type="match status" value="1"/>
</dbReference>
<dbReference type="PRINTS" id="PR00344">
    <property type="entry name" value="BCTRLSENSOR"/>
</dbReference>
<dbReference type="InterPro" id="IPR003594">
    <property type="entry name" value="HATPase_dom"/>
</dbReference>
<dbReference type="PANTHER" id="PTHR34220:SF7">
    <property type="entry name" value="SENSOR HISTIDINE KINASE YPDA"/>
    <property type="match status" value="1"/>
</dbReference>
<keyword evidence="10" id="KW-1133">Transmembrane helix</keyword>
<evidence type="ECO:0000256" key="5">
    <source>
        <dbReference type="ARBA" id="ARBA00022553"/>
    </source>
</evidence>
<evidence type="ECO:0000313" key="13">
    <source>
        <dbReference type="Proteomes" id="UP000217785"/>
    </source>
</evidence>
<dbReference type="InterPro" id="IPR036890">
    <property type="entry name" value="HATPase_C_sf"/>
</dbReference>
<feature type="domain" description="HAMP" evidence="11">
    <location>
        <begin position="181"/>
        <end position="234"/>
    </location>
</feature>
<dbReference type="Pfam" id="PF00672">
    <property type="entry name" value="HAMP"/>
    <property type="match status" value="1"/>
</dbReference>
<name>A0A292YEK1_9BACL</name>
<comment type="subcellular location">
    <subcellularLocation>
        <location evidence="2">Cell membrane</location>
        <topology evidence="2">Multi-pass membrane protein</topology>
    </subcellularLocation>
</comment>
<keyword evidence="10" id="KW-0812">Transmembrane</keyword>
<evidence type="ECO:0000256" key="6">
    <source>
        <dbReference type="ARBA" id="ARBA00022679"/>
    </source>
</evidence>
<dbReference type="Gene3D" id="3.30.565.10">
    <property type="entry name" value="Histidine kinase-like ATPase, C-terminal domain"/>
    <property type="match status" value="1"/>
</dbReference>
<evidence type="ECO:0000256" key="9">
    <source>
        <dbReference type="ARBA" id="ARBA00023136"/>
    </source>
</evidence>
<dbReference type="SUPFAM" id="SSF158472">
    <property type="entry name" value="HAMP domain-like"/>
    <property type="match status" value="1"/>
</dbReference>
<evidence type="ECO:0000256" key="4">
    <source>
        <dbReference type="ARBA" id="ARBA00022475"/>
    </source>
</evidence>
<reference evidence="13" key="1">
    <citation type="submission" date="2017-07" db="EMBL/GenBank/DDBJ databases">
        <title>Draft genome sequence of Effusibacillus lacus strain skLN1.</title>
        <authorList>
            <person name="Watanabe M."/>
            <person name="Kojima H."/>
            <person name="Fukui M."/>
        </authorList>
    </citation>
    <scope>NUCLEOTIDE SEQUENCE [LARGE SCALE GENOMIC DNA]</scope>
    <source>
        <strain evidence="13">skLN1</strain>
    </source>
</reference>
<gene>
    <name evidence="12" type="ORF">EFBL_3372</name>
</gene>
<evidence type="ECO:0000256" key="1">
    <source>
        <dbReference type="ARBA" id="ARBA00000085"/>
    </source>
</evidence>
<organism evidence="12 13">
    <name type="scientific">Effusibacillus lacus</name>
    <dbReference type="NCBI Taxonomy" id="1348429"/>
    <lineage>
        <taxon>Bacteria</taxon>
        <taxon>Bacillati</taxon>
        <taxon>Bacillota</taxon>
        <taxon>Bacilli</taxon>
        <taxon>Bacillales</taxon>
        <taxon>Alicyclobacillaceae</taxon>
        <taxon>Effusibacillus</taxon>
    </lineage>
</organism>
<dbReference type="Pfam" id="PF06580">
    <property type="entry name" value="His_kinase"/>
    <property type="match status" value="1"/>
</dbReference>
<dbReference type="InterPro" id="IPR003660">
    <property type="entry name" value="HAMP_dom"/>
</dbReference>
<dbReference type="Proteomes" id="UP000217785">
    <property type="component" value="Unassembled WGS sequence"/>
</dbReference>
<dbReference type="EC" id="2.7.13.3" evidence="3"/>
<protein>
    <recommendedName>
        <fullName evidence="3">histidine kinase</fullName>
        <ecNumber evidence="3">2.7.13.3</ecNumber>
    </recommendedName>
</protein>
<comment type="catalytic activity">
    <reaction evidence="1">
        <text>ATP + protein L-histidine = ADP + protein N-phospho-L-histidine.</text>
        <dbReference type="EC" id="2.7.13.3"/>
    </reaction>
</comment>
<feature type="transmembrane region" description="Helical" evidence="10">
    <location>
        <begin position="160"/>
        <end position="180"/>
    </location>
</feature>
<keyword evidence="6" id="KW-0808">Transferase</keyword>
<keyword evidence="9 10" id="KW-0472">Membrane</keyword>
<dbReference type="InterPro" id="IPR050640">
    <property type="entry name" value="Bact_2-comp_sensor_kinase"/>
</dbReference>
<dbReference type="InterPro" id="IPR010559">
    <property type="entry name" value="Sig_transdc_His_kin_internal"/>
</dbReference>
<accession>A0A292YEK1</accession>
<comment type="caution">
    <text evidence="12">The sequence shown here is derived from an EMBL/GenBank/DDBJ whole genome shotgun (WGS) entry which is preliminary data.</text>
</comment>